<dbReference type="GO" id="GO:0005737">
    <property type="term" value="C:cytoplasm"/>
    <property type="evidence" value="ECO:0007669"/>
    <property type="project" value="TreeGrafter"/>
</dbReference>
<evidence type="ECO:0000256" key="2">
    <source>
        <dbReference type="ARBA" id="ARBA00023277"/>
    </source>
</evidence>
<sequence length="178" mass="19003">MQRDFVLRVDFAPGAVQGPDGHAADLPGACAAYEAAIAAAGGIDLQILGIGTDGHIAFNEPGSSLGSRTRLKTLTTQTRADNARFFDDNIELVPHHCLTQGLATIMSARRLVLIAAGRAKAEAVHKLAEGPVSTMWPATVIQHHPHATVLIDEGAASRLQLVTYYREVYANKPTWQGI</sequence>
<dbReference type="EMBL" id="WHPC01000005">
    <property type="protein sequence ID" value="MPV35979.1"/>
    <property type="molecule type" value="Genomic_DNA"/>
</dbReference>
<dbReference type="Gene3D" id="3.40.50.1360">
    <property type="match status" value="1"/>
</dbReference>
<proteinExistence type="predicted"/>
<dbReference type="Proteomes" id="UP000437709">
    <property type="component" value="Unassembled WGS sequence"/>
</dbReference>
<dbReference type="GO" id="GO:0019262">
    <property type="term" value="P:N-acetylneuraminate catabolic process"/>
    <property type="evidence" value="ECO:0007669"/>
    <property type="project" value="TreeGrafter"/>
</dbReference>
<dbReference type="InterPro" id="IPR006148">
    <property type="entry name" value="Glc/Gal-6P_isomerase"/>
</dbReference>
<organism evidence="4 5">
    <name type="scientific">Georgenia subflava</name>
    <dbReference type="NCBI Taxonomy" id="1622177"/>
    <lineage>
        <taxon>Bacteria</taxon>
        <taxon>Bacillati</taxon>
        <taxon>Actinomycetota</taxon>
        <taxon>Actinomycetes</taxon>
        <taxon>Micrococcales</taxon>
        <taxon>Bogoriellaceae</taxon>
        <taxon>Georgenia</taxon>
    </lineage>
</organism>
<dbReference type="SUPFAM" id="SSF100950">
    <property type="entry name" value="NagB/RpiA/CoA transferase-like"/>
    <property type="match status" value="1"/>
</dbReference>
<protein>
    <recommendedName>
        <fullName evidence="3">Glucosamine/galactosamine-6-phosphate isomerase domain-containing protein</fullName>
    </recommendedName>
</protein>
<dbReference type="GO" id="GO:0004342">
    <property type="term" value="F:glucosamine-6-phosphate deaminase activity"/>
    <property type="evidence" value="ECO:0007669"/>
    <property type="project" value="InterPro"/>
</dbReference>
<dbReference type="PROSITE" id="PS01161">
    <property type="entry name" value="GLC_GALNAC_ISOMERASE"/>
    <property type="match status" value="1"/>
</dbReference>
<dbReference type="GO" id="GO:0006046">
    <property type="term" value="P:N-acetylglucosamine catabolic process"/>
    <property type="evidence" value="ECO:0007669"/>
    <property type="project" value="TreeGrafter"/>
</dbReference>
<evidence type="ECO:0000313" key="5">
    <source>
        <dbReference type="Proteomes" id="UP000437709"/>
    </source>
</evidence>
<reference evidence="4 5" key="1">
    <citation type="submission" date="2019-10" db="EMBL/GenBank/DDBJ databases">
        <title>Georgenia wutianyii sp. nov. and Georgenia yuyongxinii sp. nov. isolated from plateau pika (Ochotona curzoniae) in the Qinghai-Tibet plateau of China.</title>
        <authorList>
            <person name="Tian Z."/>
        </authorList>
    </citation>
    <scope>NUCLEOTIDE SEQUENCE [LARGE SCALE GENOMIC DNA]</scope>
    <source>
        <strain evidence="4 5">JCM 19765</strain>
    </source>
</reference>
<dbReference type="CDD" id="cd01399">
    <property type="entry name" value="GlcN6P_deaminase"/>
    <property type="match status" value="1"/>
</dbReference>
<dbReference type="Pfam" id="PF01182">
    <property type="entry name" value="Glucosamine_iso"/>
    <property type="match status" value="1"/>
</dbReference>
<dbReference type="GO" id="GO:0006043">
    <property type="term" value="P:glucosamine catabolic process"/>
    <property type="evidence" value="ECO:0007669"/>
    <property type="project" value="TreeGrafter"/>
</dbReference>
<gene>
    <name evidence="4" type="ORF">GB881_02765</name>
</gene>
<dbReference type="PANTHER" id="PTHR11280:SF5">
    <property type="entry name" value="GLUCOSAMINE-6-PHOSPHATE ISOMERASE"/>
    <property type="match status" value="1"/>
</dbReference>
<accession>A0A6N7ED06</accession>
<keyword evidence="1" id="KW-0378">Hydrolase</keyword>
<evidence type="ECO:0000256" key="1">
    <source>
        <dbReference type="ARBA" id="ARBA00022801"/>
    </source>
</evidence>
<comment type="caution">
    <text evidence="4">The sequence shown here is derived from an EMBL/GenBank/DDBJ whole genome shotgun (WGS) entry which is preliminary data.</text>
</comment>
<dbReference type="GO" id="GO:0005975">
    <property type="term" value="P:carbohydrate metabolic process"/>
    <property type="evidence" value="ECO:0007669"/>
    <property type="project" value="InterPro"/>
</dbReference>
<name>A0A6N7ED06_9MICO</name>
<feature type="domain" description="Glucosamine/galactosamine-6-phosphate isomerase" evidence="3">
    <location>
        <begin position="16"/>
        <end position="144"/>
    </location>
</feature>
<dbReference type="PANTHER" id="PTHR11280">
    <property type="entry name" value="GLUCOSAMINE-6-PHOSPHATE ISOMERASE"/>
    <property type="match status" value="1"/>
</dbReference>
<keyword evidence="2" id="KW-0119">Carbohydrate metabolism</keyword>
<evidence type="ECO:0000259" key="3">
    <source>
        <dbReference type="Pfam" id="PF01182"/>
    </source>
</evidence>
<evidence type="ECO:0000313" key="4">
    <source>
        <dbReference type="EMBL" id="MPV35979.1"/>
    </source>
</evidence>
<keyword evidence="5" id="KW-1185">Reference proteome</keyword>
<dbReference type="InterPro" id="IPR037171">
    <property type="entry name" value="NagB/RpiA_transferase-like"/>
</dbReference>
<dbReference type="GO" id="GO:0042802">
    <property type="term" value="F:identical protein binding"/>
    <property type="evidence" value="ECO:0007669"/>
    <property type="project" value="TreeGrafter"/>
</dbReference>
<dbReference type="AlphaFoldDB" id="A0A6N7ED06"/>
<dbReference type="InterPro" id="IPR004547">
    <property type="entry name" value="Glucosamine6P_isomerase"/>
</dbReference>
<dbReference type="InterPro" id="IPR018321">
    <property type="entry name" value="Glucosamine6P_isomerase_CS"/>
</dbReference>